<evidence type="ECO:0000313" key="11">
    <source>
        <dbReference type="EMBL" id="GAO50983.1"/>
    </source>
</evidence>
<evidence type="ECO:0000256" key="5">
    <source>
        <dbReference type="ARBA" id="ARBA00022946"/>
    </source>
</evidence>
<reference evidence="11 12" key="2">
    <citation type="journal article" date="2014" name="J. Gen. Appl. Microbiol.">
        <title>The early diverging ascomycetous budding yeast Saitoella complicata has three histone deacetylases belonging to the Clr6, Hos2, and Rpd3 lineages.</title>
        <authorList>
            <person name="Nishida H."/>
            <person name="Matsumoto T."/>
            <person name="Kondo S."/>
            <person name="Hamamoto M."/>
            <person name="Yoshikawa H."/>
        </authorList>
    </citation>
    <scope>NUCLEOTIDE SEQUENCE [LARGE SCALE GENOMIC DNA]</scope>
    <source>
        <strain evidence="11 12">NRRL Y-17804</strain>
    </source>
</reference>
<dbReference type="OrthoDB" id="3089at2759"/>
<dbReference type="InterPro" id="IPR006885">
    <property type="entry name" value="NADH_UbQ_FeS_4_mit-like"/>
</dbReference>
<comment type="caution">
    <text evidence="11">The sequence shown here is derived from an EMBL/GenBank/DDBJ whole genome shotgun (WGS) entry which is preliminary data.</text>
</comment>
<name>A0A0E9NMG1_SAICN</name>
<evidence type="ECO:0000256" key="1">
    <source>
        <dbReference type="ARBA" id="ARBA00005882"/>
    </source>
</evidence>
<dbReference type="Gene3D" id="3.30.160.190">
    <property type="entry name" value="atu1810 like domain"/>
    <property type="match status" value="1"/>
</dbReference>
<evidence type="ECO:0000256" key="6">
    <source>
        <dbReference type="ARBA" id="ARBA00022982"/>
    </source>
</evidence>
<keyword evidence="7 9" id="KW-0496">Mitochondrion</keyword>
<keyword evidence="5 9" id="KW-0809">Transit peptide</keyword>
<keyword evidence="12" id="KW-1185">Reference proteome</keyword>
<sequence>MASLLRRQCLRAPASIRSVRFNSSGGKVTGDTTLNQVQQTTDAPQTPTDPTLTTEALTADVFSGAPEELHARTVRIYQPSRNVMQSGKGRAGGWKLDWEILDKGNRYEHTPLMGWAASADYMQGTHLKFKTKEDAMHFAEKQGWDYYVQEPRQAVFRPKAYANQFTYSYGKLKYVHTK</sequence>
<comment type="subcellular location">
    <subcellularLocation>
        <location evidence="9">Mitochondrion inner membrane</location>
        <topology evidence="9">Peripheral membrane protein</topology>
        <orientation evidence="9">Matrix side</orientation>
    </subcellularLocation>
</comment>
<keyword evidence="6 9" id="KW-0249">Electron transport</keyword>
<dbReference type="Proteomes" id="UP000033140">
    <property type="component" value="Unassembled WGS sequence"/>
</dbReference>
<evidence type="ECO:0000256" key="7">
    <source>
        <dbReference type="ARBA" id="ARBA00023128"/>
    </source>
</evidence>
<comment type="function">
    <text evidence="9">Accessory subunit of the mitochondrial membrane respiratory chain NADH dehydrogenase (Complex I), that is believed not to be involved in catalysis. Complex I functions in the transfer of electrons from NADH to the respiratory chain. The immediate electron acceptor for the enzyme is believed to be ubiquinone.</text>
</comment>
<keyword evidence="4 9" id="KW-0999">Mitochondrion inner membrane</keyword>
<keyword evidence="2 9" id="KW-0813">Transport</keyword>
<dbReference type="Pfam" id="PF04800">
    <property type="entry name" value="NDUS4"/>
    <property type="match status" value="1"/>
</dbReference>
<feature type="compositionally biased region" description="Low complexity" evidence="10">
    <location>
        <begin position="38"/>
        <end position="50"/>
    </location>
</feature>
<evidence type="ECO:0000256" key="4">
    <source>
        <dbReference type="ARBA" id="ARBA00022792"/>
    </source>
</evidence>
<reference evidence="11 12" key="1">
    <citation type="journal article" date="2011" name="J. Gen. Appl. Microbiol.">
        <title>Draft genome sequencing of the enigmatic yeast Saitoella complicata.</title>
        <authorList>
            <person name="Nishida H."/>
            <person name="Hamamoto M."/>
            <person name="Sugiyama J."/>
        </authorList>
    </citation>
    <scope>NUCLEOTIDE SEQUENCE [LARGE SCALE GENOMIC DNA]</scope>
    <source>
        <strain evidence="11 12">NRRL Y-17804</strain>
    </source>
</reference>
<feature type="compositionally biased region" description="Polar residues" evidence="10">
    <location>
        <begin position="21"/>
        <end position="37"/>
    </location>
</feature>
<reference evidence="11 12" key="3">
    <citation type="journal article" date="2015" name="Genome Announc.">
        <title>Draft Genome Sequence of the Archiascomycetous Yeast Saitoella complicata.</title>
        <authorList>
            <person name="Yamauchi K."/>
            <person name="Kondo S."/>
            <person name="Hamamoto M."/>
            <person name="Takahashi Y."/>
            <person name="Ogura Y."/>
            <person name="Hayashi T."/>
            <person name="Nishida H."/>
        </authorList>
    </citation>
    <scope>NUCLEOTIDE SEQUENCE [LARGE SCALE GENOMIC DNA]</scope>
    <source>
        <strain evidence="11 12">NRRL Y-17804</strain>
    </source>
</reference>
<dbReference type="GO" id="GO:0005743">
    <property type="term" value="C:mitochondrial inner membrane"/>
    <property type="evidence" value="ECO:0007669"/>
    <property type="project" value="UniProtKB-SubCell"/>
</dbReference>
<feature type="region of interest" description="Disordered" evidence="10">
    <location>
        <begin position="21"/>
        <end position="50"/>
    </location>
</feature>
<dbReference type="PANTHER" id="PTHR12219:SF8">
    <property type="entry name" value="NADH DEHYDROGENASE [UBIQUINONE] IRON-SULFUR PROTEIN 4, MITOCHONDRIAL"/>
    <property type="match status" value="1"/>
</dbReference>
<dbReference type="STRING" id="698492.A0A0E9NMG1"/>
<accession>A0A0E9NMG1</accession>
<dbReference type="OMA" id="GTIMKFD"/>
<evidence type="ECO:0000256" key="9">
    <source>
        <dbReference type="RuleBase" id="RU367010"/>
    </source>
</evidence>
<comment type="similarity">
    <text evidence="1 9">Belongs to the complex I NDUFS4 subunit family.</text>
</comment>
<evidence type="ECO:0000256" key="2">
    <source>
        <dbReference type="ARBA" id="ARBA00022448"/>
    </source>
</evidence>
<protein>
    <recommendedName>
        <fullName evidence="9">NADH dehydrogenase [ubiquinone] iron-sulfur protein 4, mitochondrial</fullName>
    </recommendedName>
</protein>
<keyword evidence="3 9" id="KW-0679">Respiratory chain</keyword>
<dbReference type="AlphaFoldDB" id="A0A0E9NMG1"/>
<evidence type="ECO:0000256" key="3">
    <source>
        <dbReference type="ARBA" id="ARBA00022660"/>
    </source>
</evidence>
<dbReference type="EMBL" id="BACD03000039">
    <property type="protein sequence ID" value="GAO50983.1"/>
    <property type="molecule type" value="Genomic_DNA"/>
</dbReference>
<evidence type="ECO:0000256" key="10">
    <source>
        <dbReference type="SAM" id="MobiDB-lite"/>
    </source>
</evidence>
<gene>
    <name evidence="11" type="ORF">G7K_5096-t1</name>
</gene>
<dbReference type="PANTHER" id="PTHR12219">
    <property type="entry name" value="NADH-UBIQUINONE OXIDOREDUCTASE"/>
    <property type="match status" value="1"/>
</dbReference>
<evidence type="ECO:0000256" key="8">
    <source>
        <dbReference type="ARBA" id="ARBA00023136"/>
    </source>
</evidence>
<organism evidence="11 12">
    <name type="scientific">Saitoella complicata (strain BCRC 22490 / CBS 7301 / JCM 7358 / NBRC 10748 / NRRL Y-17804)</name>
    <dbReference type="NCBI Taxonomy" id="698492"/>
    <lineage>
        <taxon>Eukaryota</taxon>
        <taxon>Fungi</taxon>
        <taxon>Dikarya</taxon>
        <taxon>Ascomycota</taxon>
        <taxon>Taphrinomycotina</taxon>
        <taxon>Taphrinomycotina incertae sedis</taxon>
        <taxon>Saitoella</taxon>
    </lineage>
</organism>
<dbReference type="GO" id="GO:0022900">
    <property type="term" value="P:electron transport chain"/>
    <property type="evidence" value="ECO:0007669"/>
    <property type="project" value="InterPro"/>
</dbReference>
<dbReference type="FunFam" id="3.30.160.190:FF:000001">
    <property type="entry name" value="NADH-ubiquinone oxidoreductase 21 kDa subunit mitochondrial"/>
    <property type="match status" value="1"/>
</dbReference>
<proteinExistence type="inferred from homology"/>
<keyword evidence="8 9" id="KW-0472">Membrane</keyword>
<evidence type="ECO:0000313" key="12">
    <source>
        <dbReference type="Proteomes" id="UP000033140"/>
    </source>
</evidence>
<dbReference type="RefSeq" id="XP_019025092.1">
    <property type="nucleotide sequence ID" value="XM_019165971.1"/>
</dbReference>
<dbReference type="InterPro" id="IPR038532">
    <property type="entry name" value="NDUFS4-like_sf"/>
</dbReference>